<dbReference type="EMBL" id="CAJNOQ010000640">
    <property type="protein sequence ID" value="CAF0823638.1"/>
    <property type="molecule type" value="Genomic_DNA"/>
</dbReference>
<dbReference type="InterPro" id="IPR009602">
    <property type="entry name" value="CBAR/FAM92"/>
</dbReference>
<dbReference type="PANTHER" id="PTHR21223:SF2">
    <property type="entry name" value="CBY1-INTERACTING BAR DOMAIN-CONTAINING PROTEIN HOMOLOG"/>
    <property type="match status" value="1"/>
</dbReference>
<name>A0A813UHX5_9BILA</name>
<dbReference type="InterPro" id="IPR027267">
    <property type="entry name" value="AH/BAR_dom_sf"/>
</dbReference>
<dbReference type="Proteomes" id="UP000681722">
    <property type="component" value="Unassembled WGS sequence"/>
</dbReference>
<feature type="compositionally biased region" description="Basic and acidic residues" evidence="1">
    <location>
        <begin position="217"/>
        <end position="235"/>
    </location>
</feature>
<keyword evidence="6" id="KW-1185">Reference proteome</keyword>
<feature type="region of interest" description="Disordered" evidence="1">
    <location>
        <begin position="202"/>
        <end position="293"/>
    </location>
</feature>
<evidence type="ECO:0000313" key="2">
    <source>
        <dbReference type="EMBL" id="CAF0823638.1"/>
    </source>
</evidence>
<sequence>MQWSKINFQLSEKEARLRDCNDEIVQTMVEYADREKINTTLRNSLQGYAGYLSAVEDYRNTLITRIESLVLEPLAKYGEVMKLKKQAVQKAINARDKGVQRQRKLQQTRTRDPNNRDAIVTMQVQSEYAQTESSRADRVVQDEIDKFEELKLNDMKKLLTDFTLVHLAFHARALEMYTNAHQNLLNIDVAHDLEEFRTTAPFRRLQPSQRSVSDNALNKRTDNRLVDRREGEFGSRHSLPADNTYMTRTGSGGHRKQHSPIHEHGKRPTTASTGPKGKISHDSYSSDSDSTQE</sequence>
<dbReference type="AlphaFoldDB" id="A0A813UHX5"/>
<dbReference type="Proteomes" id="UP000677228">
    <property type="component" value="Unassembled WGS sequence"/>
</dbReference>
<protein>
    <submittedName>
        <fullName evidence="2">Uncharacterized protein</fullName>
    </submittedName>
</protein>
<dbReference type="PANTHER" id="PTHR21223">
    <property type="entry name" value="CBY1-INTERACTING BAR DOMAIN-CONTAINING PROTEIN HOMOLOG"/>
    <property type="match status" value="1"/>
</dbReference>
<evidence type="ECO:0000313" key="6">
    <source>
        <dbReference type="Proteomes" id="UP000663829"/>
    </source>
</evidence>
<dbReference type="Proteomes" id="UP000663829">
    <property type="component" value="Unassembled WGS sequence"/>
</dbReference>
<comment type="caution">
    <text evidence="2">The sequence shown here is derived from an EMBL/GenBank/DDBJ whole genome shotgun (WGS) entry which is preliminary data.</text>
</comment>
<dbReference type="EMBL" id="CAJOBA010009371">
    <property type="protein sequence ID" value="CAF3849724.1"/>
    <property type="molecule type" value="Genomic_DNA"/>
</dbReference>
<dbReference type="GO" id="GO:0060271">
    <property type="term" value="P:cilium assembly"/>
    <property type="evidence" value="ECO:0007669"/>
    <property type="project" value="TreeGrafter"/>
</dbReference>
<dbReference type="Pfam" id="PF06730">
    <property type="entry name" value="FAM92"/>
    <property type="match status" value="1"/>
</dbReference>
<dbReference type="Gene3D" id="1.20.1270.60">
    <property type="entry name" value="Arfaptin homology (AH) domain/BAR domain"/>
    <property type="match status" value="1"/>
</dbReference>
<gene>
    <name evidence="2" type="ORF">GPM918_LOCUS4679</name>
    <name evidence="3" type="ORF">OVA965_LOCUS18669</name>
    <name evidence="4" type="ORF">SRO942_LOCUS4680</name>
    <name evidence="5" type="ORF">TMI583_LOCUS18681</name>
</gene>
<evidence type="ECO:0000256" key="1">
    <source>
        <dbReference type="SAM" id="MobiDB-lite"/>
    </source>
</evidence>
<evidence type="ECO:0000313" key="5">
    <source>
        <dbReference type="EMBL" id="CAF3849724.1"/>
    </source>
</evidence>
<dbReference type="OrthoDB" id="60621at2759"/>
<evidence type="ECO:0000313" key="4">
    <source>
        <dbReference type="EMBL" id="CAF3610268.1"/>
    </source>
</evidence>
<feature type="compositionally biased region" description="Polar residues" evidence="1">
    <location>
        <begin position="206"/>
        <end position="216"/>
    </location>
</feature>
<dbReference type="GO" id="GO:0035869">
    <property type="term" value="C:ciliary transition zone"/>
    <property type="evidence" value="ECO:0007669"/>
    <property type="project" value="TreeGrafter"/>
</dbReference>
<evidence type="ECO:0000313" key="3">
    <source>
        <dbReference type="EMBL" id="CAF1087944.1"/>
    </source>
</evidence>
<dbReference type="EMBL" id="CAJNOK010009354">
    <property type="protein sequence ID" value="CAF1087944.1"/>
    <property type="molecule type" value="Genomic_DNA"/>
</dbReference>
<feature type="compositionally biased region" description="Basic residues" evidence="1">
    <location>
        <begin position="253"/>
        <end position="267"/>
    </location>
</feature>
<dbReference type="Proteomes" id="UP000682733">
    <property type="component" value="Unassembled WGS sequence"/>
</dbReference>
<dbReference type="SUPFAM" id="SSF103657">
    <property type="entry name" value="BAR/IMD domain-like"/>
    <property type="match status" value="1"/>
</dbReference>
<organism evidence="2 6">
    <name type="scientific">Didymodactylos carnosus</name>
    <dbReference type="NCBI Taxonomy" id="1234261"/>
    <lineage>
        <taxon>Eukaryota</taxon>
        <taxon>Metazoa</taxon>
        <taxon>Spiralia</taxon>
        <taxon>Gnathifera</taxon>
        <taxon>Rotifera</taxon>
        <taxon>Eurotatoria</taxon>
        <taxon>Bdelloidea</taxon>
        <taxon>Philodinida</taxon>
        <taxon>Philodinidae</taxon>
        <taxon>Didymodactylos</taxon>
    </lineage>
</organism>
<dbReference type="GO" id="GO:0036064">
    <property type="term" value="C:ciliary basal body"/>
    <property type="evidence" value="ECO:0007669"/>
    <property type="project" value="TreeGrafter"/>
</dbReference>
<feature type="compositionally biased region" description="Low complexity" evidence="1">
    <location>
        <begin position="282"/>
        <end position="293"/>
    </location>
</feature>
<dbReference type="EMBL" id="CAJOBC010000640">
    <property type="protein sequence ID" value="CAF3610268.1"/>
    <property type="molecule type" value="Genomic_DNA"/>
</dbReference>
<accession>A0A813UHX5</accession>
<proteinExistence type="predicted"/>
<reference evidence="2" key="1">
    <citation type="submission" date="2021-02" db="EMBL/GenBank/DDBJ databases">
        <authorList>
            <person name="Nowell W R."/>
        </authorList>
    </citation>
    <scope>NUCLEOTIDE SEQUENCE</scope>
</reference>